<reference evidence="6" key="1">
    <citation type="journal article" date="2019" name="Int. J. Syst. Evol. Microbiol.">
        <title>The Global Catalogue of Microorganisms (GCM) 10K type strain sequencing project: providing services to taxonomists for standard genome sequencing and annotation.</title>
        <authorList>
            <consortium name="The Broad Institute Genomics Platform"/>
            <consortium name="The Broad Institute Genome Sequencing Center for Infectious Disease"/>
            <person name="Wu L."/>
            <person name="Ma J."/>
        </authorList>
    </citation>
    <scope>NUCLEOTIDE SEQUENCE [LARGE SCALE GENOMIC DNA]</scope>
    <source>
        <strain evidence="6">CECT 7297</strain>
    </source>
</reference>
<dbReference type="Proteomes" id="UP001595798">
    <property type="component" value="Unassembled WGS sequence"/>
</dbReference>
<dbReference type="Pfam" id="PF01553">
    <property type="entry name" value="Acyltransferase"/>
    <property type="match status" value="1"/>
</dbReference>
<evidence type="ECO:0000256" key="1">
    <source>
        <dbReference type="ARBA" id="ARBA00005189"/>
    </source>
</evidence>
<evidence type="ECO:0000313" key="5">
    <source>
        <dbReference type="EMBL" id="MFC4259476.1"/>
    </source>
</evidence>
<dbReference type="PANTHER" id="PTHR10434:SF9">
    <property type="entry name" value="PHOSPHOLIPID_GLYCEROL ACYLTRANSFERASE DOMAIN-CONTAINING PROTEIN"/>
    <property type="match status" value="1"/>
</dbReference>
<keyword evidence="2" id="KW-0808">Transferase</keyword>
<name>A0ABV8QGM4_9GAMM</name>
<dbReference type="PANTHER" id="PTHR10434">
    <property type="entry name" value="1-ACYL-SN-GLYCEROL-3-PHOSPHATE ACYLTRANSFERASE"/>
    <property type="match status" value="1"/>
</dbReference>
<keyword evidence="6" id="KW-1185">Reference proteome</keyword>
<proteinExistence type="predicted"/>
<dbReference type="GO" id="GO:0016746">
    <property type="term" value="F:acyltransferase activity"/>
    <property type="evidence" value="ECO:0007669"/>
    <property type="project" value="UniProtKB-KW"/>
</dbReference>
<evidence type="ECO:0000256" key="2">
    <source>
        <dbReference type="ARBA" id="ARBA00022679"/>
    </source>
</evidence>
<organism evidence="5 6">
    <name type="scientific">Marinobacter lacisalsi</name>
    <dbReference type="NCBI Taxonomy" id="475979"/>
    <lineage>
        <taxon>Bacteria</taxon>
        <taxon>Pseudomonadati</taxon>
        <taxon>Pseudomonadota</taxon>
        <taxon>Gammaproteobacteria</taxon>
        <taxon>Pseudomonadales</taxon>
        <taxon>Marinobacteraceae</taxon>
        <taxon>Marinobacter</taxon>
    </lineage>
</organism>
<evidence type="ECO:0000313" key="6">
    <source>
        <dbReference type="Proteomes" id="UP001595798"/>
    </source>
</evidence>
<comment type="pathway">
    <text evidence="1">Lipid metabolism.</text>
</comment>
<dbReference type="SUPFAM" id="SSF69593">
    <property type="entry name" value="Glycerol-3-phosphate (1)-acyltransferase"/>
    <property type="match status" value="1"/>
</dbReference>
<comment type="caution">
    <text evidence="5">The sequence shown here is derived from an EMBL/GenBank/DDBJ whole genome shotgun (WGS) entry which is preliminary data.</text>
</comment>
<gene>
    <name evidence="5" type="ORF">ACFOZ5_10600</name>
</gene>
<dbReference type="InterPro" id="IPR002123">
    <property type="entry name" value="Plipid/glycerol_acylTrfase"/>
</dbReference>
<dbReference type="SMART" id="SM00563">
    <property type="entry name" value="PlsC"/>
    <property type="match status" value="1"/>
</dbReference>
<dbReference type="RefSeq" id="WP_379887050.1">
    <property type="nucleotide sequence ID" value="NZ_JBHSDI010000013.1"/>
</dbReference>
<evidence type="ECO:0000256" key="3">
    <source>
        <dbReference type="ARBA" id="ARBA00023315"/>
    </source>
</evidence>
<dbReference type="EMBL" id="JBHSDI010000013">
    <property type="protein sequence ID" value="MFC4259476.1"/>
    <property type="molecule type" value="Genomic_DNA"/>
</dbReference>
<evidence type="ECO:0000259" key="4">
    <source>
        <dbReference type="SMART" id="SM00563"/>
    </source>
</evidence>
<feature type="domain" description="Phospholipid/glycerol acyltransferase" evidence="4">
    <location>
        <begin position="40"/>
        <end position="152"/>
    </location>
</feature>
<accession>A0ABV8QGM4</accession>
<sequence length="204" mass="22319">MAQSQQTTRPDPTLIQRLAMKLINLAGWRVPPFPDVEKAIVVGGPHTSNWDGVIGLSGAVALGLNARFLIKHSAFRGPLGWVLRKLGGIPVDRSKAGGVVGQAVQELRQSERLILVVTPEGTRSNASQWKTGFHRIAREASVPIVVTVADYGTRELRFPLVLEATGDLESDLEQLYDCFASVTPKHPEKLSAPVRERFVSRHSN</sequence>
<protein>
    <submittedName>
        <fullName evidence="5">1-acyl-sn-glycerol-3-phosphate acyltransferase</fullName>
    </submittedName>
</protein>
<keyword evidence="3 5" id="KW-0012">Acyltransferase</keyword>